<sequence>MSDQKPSTTIANCQWCGREMEIAIRGRRRKFCSQACRQRAYEKRTGVAKGASRPIAERINADLTLKTADATSRSAGDDVVKRIGDGLFEVRCLAEDLRTALDDDMETAVLQEITQELIMKTREVERFIP</sequence>
<reference evidence="1" key="2">
    <citation type="submission" date="2024-05" db="EMBL/GenBank/DDBJ databases">
        <authorList>
            <person name="Wolfe A."/>
        </authorList>
    </citation>
    <scope>NUCLEOTIDE SEQUENCE</scope>
    <source>
        <strain evidence="1">UMB1064</strain>
    </source>
</reference>
<evidence type="ECO:0000313" key="2">
    <source>
        <dbReference type="Proteomes" id="UP001223646"/>
    </source>
</evidence>
<dbReference type="RefSeq" id="WP_256882017.1">
    <property type="nucleotide sequence ID" value="NZ_JAFJMG010000047.1"/>
</dbReference>
<evidence type="ECO:0008006" key="3">
    <source>
        <dbReference type="Google" id="ProtNLM"/>
    </source>
</evidence>
<accession>A0AAW9SRS6</accession>
<evidence type="ECO:0000313" key="1">
    <source>
        <dbReference type="EMBL" id="MEO3717885.1"/>
    </source>
</evidence>
<proteinExistence type="predicted"/>
<dbReference type="EMBL" id="JASOOY020000032">
    <property type="protein sequence ID" value="MEO3717885.1"/>
    <property type="molecule type" value="Genomic_DNA"/>
</dbReference>
<dbReference type="Proteomes" id="UP001223646">
    <property type="component" value="Unassembled WGS sequence"/>
</dbReference>
<reference evidence="1" key="1">
    <citation type="submission" date="2023-05" db="EMBL/GenBank/DDBJ databases">
        <authorList>
            <person name="Du J."/>
        </authorList>
    </citation>
    <scope>NUCLEOTIDE SEQUENCE</scope>
    <source>
        <strain evidence="1">UMB1064</strain>
    </source>
</reference>
<name>A0AAW9SRS6_CORAY</name>
<dbReference type="AlphaFoldDB" id="A0AAW9SRS6"/>
<gene>
    <name evidence="1" type="ORF">QP460_009845</name>
</gene>
<organism evidence="1 2">
    <name type="scientific">Corynebacterium amycolatum</name>
    <dbReference type="NCBI Taxonomy" id="43765"/>
    <lineage>
        <taxon>Bacteria</taxon>
        <taxon>Bacillati</taxon>
        <taxon>Actinomycetota</taxon>
        <taxon>Actinomycetes</taxon>
        <taxon>Mycobacteriales</taxon>
        <taxon>Corynebacteriaceae</taxon>
        <taxon>Corynebacterium</taxon>
    </lineage>
</organism>
<comment type="caution">
    <text evidence="1">The sequence shown here is derived from an EMBL/GenBank/DDBJ whole genome shotgun (WGS) entry which is preliminary data.</text>
</comment>
<protein>
    <recommendedName>
        <fullName evidence="3">FCS-type domain-containing protein</fullName>
    </recommendedName>
</protein>